<protein>
    <recommendedName>
        <fullName evidence="4">Lipoprotein</fullName>
    </recommendedName>
</protein>
<dbReference type="PROSITE" id="PS51257">
    <property type="entry name" value="PROKAR_LIPOPROTEIN"/>
    <property type="match status" value="1"/>
</dbReference>
<dbReference type="RefSeq" id="WP_084135442.1">
    <property type="nucleotide sequence ID" value="NZ_BASE01000044.1"/>
</dbReference>
<dbReference type="EMBL" id="BASE01000044">
    <property type="protein sequence ID" value="GAM13905.1"/>
    <property type="molecule type" value="Genomic_DNA"/>
</dbReference>
<feature type="signal peptide" evidence="1">
    <location>
        <begin position="1"/>
        <end position="21"/>
    </location>
</feature>
<dbReference type="OrthoDB" id="2428534at2"/>
<dbReference type="AlphaFoldDB" id="A0A0A8X1S5"/>
<name>A0A0A8X1S5_MESS1</name>
<keyword evidence="3" id="KW-1185">Reference proteome</keyword>
<organism evidence="2 3">
    <name type="scientific">Mesobacillus selenatarsenatis (strain DSM 18680 / JCM 14380 / FERM P-15431 / SF-1)</name>
    <dbReference type="NCBI Taxonomy" id="1321606"/>
    <lineage>
        <taxon>Bacteria</taxon>
        <taxon>Bacillati</taxon>
        <taxon>Bacillota</taxon>
        <taxon>Bacilli</taxon>
        <taxon>Bacillales</taxon>
        <taxon>Bacillaceae</taxon>
        <taxon>Mesobacillus</taxon>
    </lineage>
</organism>
<feature type="chain" id="PRO_5039529286" description="Lipoprotein" evidence="1">
    <location>
        <begin position="22"/>
        <end position="167"/>
    </location>
</feature>
<evidence type="ECO:0008006" key="4">
    <source>
        <dbReference type="Google" id="ProtNLM"/>
    </source>
</evidence>
<evidence type="ECO:0000313" key="2">
    <source>
        <dbReference type="EMBL" id="GAM13905.1"/>
    </source>
</evidence>
<evidence type="ECO:0000313" key="3">
    <source>
        <dbReference type="Proteomes" id="UP000031014"/>
    </source>
</evidence>
<keyword evidence="1" id="KW-0732">Signal</keyword>
<sequence>MKKFWILLSAITFAIGLTACSAEKEEAQPENKESEEAAKPAANPKSVMYKFYMSIVSTINEADADLNAYEGAEEPTPEEKAAASESAAAVATKVEGLEVPADLKDQKADLETALKEIAESYKMKSEELKKDAPAFDAADEKFAQGEEKIGAAFESLEMNKPSLAKEL</sequence>
<evidence type="ECO:0000256" key="1">
    <source>
        <dbReference type="SAM" id="SignalP"/>
    </source>
</evidence>
<comment type="caution">
    <text evidence="2">The sequence shown here is derived from an EMBL/GenBank/DDBJ whole genome shotgun (WGS) entry which is preliminary data.</text>
</comment>
<reference evidence="2 3" key="1">
    <citation type="submission" date="2013-06" db="EMBL/GenBank/DDBJ databases">
        <title>Whole genome shotgun sequence of Bacillus selenatarsenatis SF-1.</title>
        <authorList>
            <person name="Kuroda M."/>
            <person name="Sei K."/>
            <person name="Yamashita M."/>
            <person name="Ike M."/>
        </authorList>
    </citation>
    <scope>NUCLEOTIDE SEQUENCE [LARGE SCALE GENOMIC DNA]</scope>
    <source>
        <strain evidence="2 3">SF-1</strain>
    </source>
</reference>
<accession>A0A0A8X1S5</accession>
<dbReference type="STRING" id="1321606.SAMD00020551_2052"/>
<gene>
    <name evidence="2" type="ORF">SAMD00020551_2052</name>
</gene>
<proteinExistence type="predicted"/>
<dbReference type="Proteomes" id="UP000031014">
    <property type="component" value="Unassembled WGS sequence"/>
</dbReference>